<dbReference type="HOGENOM" id="CLU_1532383_0_0_1"/>
<accession>C4XZK8</accession>
<name>C4XZK8_CLAL4</name>
<keyword evidence="1" id="KW-0472">Membrane</keyword>
<reference evidence="2 3" key="1">
    <citation type="journal article" date="2009" name="Nature">
        <title>Evolution of pathogenicity and sexual reproduction in eight Candida genomes.</title>
        <authorList>
            <person name="Butler G."/>
            <person name="Rasmussen M.D."/>
            <person name="Lin M.F."/>
            <person name="Santos M.A."/>
            <person name="Sakthikumar S."/>
            <person name="Munro C.A."/>
            <person name="Rheinbay E."/>
            <person name="Grabherr M."/>
            <person name="Forche A."/>
            <person name="Reedy J.L."/>
            <person name="Agrafioti I."/>
            <person name="Arnaud M.B."/>
            <person name="Bates S."/>
            <person name="Brown A.J."/>
            <person name="Brunke S."/>
            <person name="Costanzo M.C."/>
            <person name="Fitzpatrick D.A."/>
            <person name="de Groot P.W."/>
            <person name="Harris D."/>
            <person name="Hoyer L.L."/>
            <person name="Hube B."/>
            <person name="Klis F.M."/>
            <person name="Kodira C."/>
            <person name="Lennard N."/>
            <person name="Logue M.E."/>
            <person name="Martin R."/>
            <person name="Neiman A.M."/>
            <person name="Nikolaou E."/>
            <person name="Quail M.A."/>
            <person name="Quinn J."/>
            <person name="Santos M.C."/>
            <person name="Schmitzberger F.F."/>
            <person name="Sherlock G."/>
            <person name="Shah P."/>
            <person name="Silverstein K.A."/>
            <person name="Skrzypek M.S."/>
            <person name="Soll D."/>
            <person name="Staggs R."/>
            <person name="Stansfield I."/>
            <person name="Stumpf M.P."/>
            <person name="Sudbery P.E."/>
            <person name="Srikantha T."/>
            <person name="Zeng Q."/>
            <person name="Berman J."/>
            <person name="Berriman M."/>
            <person name="Heitman J."/>
            <person name="Gow N.A."/>
            <person name="Lorenz M.C."/>
            <person name="Birren B.W."/>
            <person name="Kellis M."/>
            <person name="Cuomo C.A."/>
        </authorList>
    </citation>
    <scope>NUCLEOTIDE SEQUENCE [LARGE SCALE GENOMIC DNA]</scope>
    <source>
        <strain evidence="2 3">ATCC 42720</strain>
    </source>
</reference>
<protein>
    <submittedName>
        <fullName evidence="2">Uncharacterized protein</fullName>
    </submittedName>
</protein>
<gene>
    <name evidence="2" type="ORF">CLUG_01390</name>
</gene>
<dbReference type="Proteomes" id="UP000007703">
    <property type="component" value="Unassembled WGS sequence"/>
</dbReference>
<dbReference type="AlphaFoldDB" id="C4XZK8"/>
<keyword evidence="1" id="KW-0812">Transmembrane</keyword>
<evidence type="ECO:0000256" key="1">
    <source>
        <dbReference type="SAM" id="Phobius"/>
    </source>
</evidence>
<dbReference type="EMBL" id="CH408077">
    <property type="protein sequence ID" value="EEQ37266.1"/>
    <property type="molecule type" value="Genomic_DNA"/>
</dbReference>
<keyword evidence="1" id="KW-1133">Transmembrane helix</keyword>
<dbReference type="KEGG" id="clu:CLUG_01390"/>
<dbReference type="InParanoid" id="C4XZK8"/>
<evidence type="ECO:0000313" key="2">
    <source>
        <dbReference type="EMBL" id="EEQ37266.1"/>
    </source>
</evidence>
<proteinExistence type="predicted"/>
<organism evidence="2 3">
    <name type="scientific">Clavispora lusitaniae (strain ATCC 42720)</name>
    <name type="common">Yeast</name>
    <name type="synonym">Candida lusitaniae</name>
    <dbReference type="NCBI Taxonomy" id="306902"/>
    <lineage>
        <taxon>Eukaryota</taxon>
        <taxon>Fungi</taxon>
        <taxon>Dikarya</taxon>
        <taxon>Ascomycota</taxon>
        <taxon>Saccharomycotina</taxon>
        <taxon>Pichiomycetes</taxon>
        <taxon>Metschnikowiaceae</taxon>
        <taxon>Clavispora</taxon>
    </lineage>
</organism>
<sequence>MLYHIWTRTFICLFGIIIHIFNFLVIQTVAKGVKYTFLFRFLHIGIWDNNINKSHDSFVSKVVKSDINTRNLSTHFKTSQVYGIWKNRNTKVELKVKIVKNNSGHGFTSCMKLFHSVLDCWANQELSISEMKIELIVHEGVESFSILFAVSIFRLELFDNRLVNQVTVDTYMTSI</sequence>
<dbReference type="VEuPathDB" id="FungiDB:CLUG_01390"/>
<feature type="transmembrane region" description="Helical" evidence="1">
    <location>
        <begin position="6"/>
        <end position="30"/>
    </location>
</feature>
<evidence type="ECO:0000313" key="3">
    <source>
        <dbReference type="Proteomes" id="UP000007703"/>
    </source>
</evidence>